<dbReference type="InterPro" id="IPR011051">
    <property type="entry name" value="RmlC_Cupin_sf"/>
</dbReference>
<protein>
    <submittedName>
        <fullName evidence="2">Cupin 2 domain-containing protein</fullName>
    </submittedName>
</protein>
<evidence type="ECO:0000259" key="1">
    <source>
        <dbReference type="Pfam" id="PF07883"/>
    </source>
</evidence>
<comment type="caution">
    <text evidence="2">The sequence shown here is derived from an EMBL/GenBank/DDBJ whole genome shotgun (WGS) entry which is preliminary data.</text>
</comment>
<dbReference type="AlphaFoldDB" id="A0A444VZ96"/>
<dbReference type="PANTHER" id="PTHR38599">
    <property type="entry name" value="CUPIN DOMAIN PROTEIN (AFU_ORTHOLOGUE AFUA_3G13620)"/>
    <property type="match status" value="1"/>
</dbReference>
<accession>A0A444VZ96</accession>
<dbReference type="InterPro" id="IPR014710">
    <property type="entry name" value="RmlC-like_jellyroll"/>
</dbReference>
<dbReference type="SUPFAM" id="SSF51182">
    <property type="entry name" value="RmlC-like cupins"/>
    <property type="match status" value="1"/>
</dbReference>
<dbReference type="Pfam" id="PF07883">
    <property type="entry name" value="Cupin_2"/>
    <property type="match status" value="1"/>
</dbReference>
<dbReference type="RefSeq" id="WP_129746748.1">
    <property type="nucleotide sequence ID" value="NZ_JUIV01000005.1"/>
</dbReference>
<dbReference type="OrthoDB" id="2620172at2"/>
<reference evidence="2 3" key="1">
    <citation type="submission" date="2014-12" db="EMBL/GenBank/DDBJ databases">
        <title>Genome sequence of Flavobacterium anhuiense RCM74.</title>
        <authorList>
            <person name="Kim J.F."/>
            <person name="Song J.Y."/>
            <person name="Kwak M.-J."/>
            <person name="Lee S.-W."/>
        </authorList>
    </citation>
    <scope>NUCLEOTIDE SEQUENCE [LARGE SCALE GENOMIC DNA]</scope>
    <source>
        <strain evidence="2 3">RCM74</strain>
    </source>
</reference>
<name>A0A444VZ96_9FLAO</name>
<organism evidence="2 3">
    <name type="scientific">Flavobacterium anhuiense</name>
    <dbReference type="NCBI Taxonomy" id="459526"/>
    <lineage>
        <taxon>Bacteria</taxon>
        <taxon>Pseudomonadati</taxon>
        <taxon>Bacteroidota</taxon>
        <taxon>Flavobacteriia</taxon>
        <taxon>Flavobacteriales</taxon>
        <taxon>Flavobacteriaceae</taxon>
        <taxon>Flavobacterium</taxon>
    </lineage>
</organism>
<dbReference type="PANTHER" id="PTHR38599:SF1">
    <property type="entry name" value="CUPIN DOMAIN PROTEIN (AFU_ORTHOLOGUE AFUA_3G13620)"/>
    <property type="match status" value="1"/>
</dbReference>
<dbReference type="Proteomes" id="UP000290433">
    <property type="component" value="Unassembled WGS sequence"/>
</dbReference>
<dbReference type="Gene3D" id="2.60.120.10">
    <property type="entry name" value="Jelly Rolls"/>
    <property type="match status" value="1"/>
</dbReference>
<sequence>METKKQKTWVIIAIIVLGIIAFLVPNQITAQGVKRIDLQKHDLSTPGKEMVQARIDFDGHSAFGKHSHPGEEVIYVVEGSLEYQIEGEKPVTLKAGEVLFIPAGVVHSAKNNTNAKASELATYIVEKGKPILTMKK</sequence>
<dbReference type="InterPro" id="IPR013096">
    <property type="entry name" value="Cupin_2"/>
</dbReference>
<dbReference type="CDD" id="cd02235">
    <property type="entry name" value="cupin_BLL4011-like"/>
    <property type="match status" value="1"/>
</dbReference>
<evidence type="ECO:0000313" key="3">
    <source>
        <dbReference type="Proteomes" id="UP000290433"/>
    </source>
</evidence>
<evidence type="ECO:0000313" key="2">
    <source>
        <dbReference type="EMBL" id="RYJ38960.1"/>
    </source>
</evidence>
<proteinExistence type="predicted"/>
<dbReference type="EMBL" id="JUIV01000005">
    <property type="protein sequence ID" value="RYJ38960.1"/>
    <property type="molecule type" value="Genomic_DNA"/>
</dbReference>
<feature type="domain" description="Cupin type-2" evidence="1">
    <location>
        <begin position="59"/>
        <end position="118"/>
    </location>
</feature>
<gene>
    <name evidence="2" type="ORF">NU08_1798</name>
</gene>